<dbReference type="InterPro" id="IPR000866">
    <property type="entry name" value="AhpC/TSA"/>
</dbReference>
<dbReference type="OrthoDB" id="640449at2"/>
<dbReference type="GO" id="GO:0017004">
    <property type="term" value="P:cytochrome complex assembly"/>
    <property type="evidence" value="ECO:0007669"/>
    <property type="project" value="UniProtKB-KW"/>
</dbReference>
<evidence type="ECO:0000313" key="8">
    <source>
        <dbReference type="Proteomes" id="UP000185003"/>
    </source>
</evidence>
<gene>
    <name evidence="7" type="ORF">SAMN04488055_3847</name>
</gene>
<keyword evidence="4" id="KW-0676">Redox-active center</keyword>
<evidence type="ECO:0000256" key="2">
    <source>
        <dbReference type="ARBA" id="ARBA00022748"/>
    </source>
</evidence>
<keyword evidence="7" id="KW-0413">Isomerase</keyword>
<evidence type="ECO:0000313" key="7">
    <source>
        <dbReference type="EMBL" id="SIO41827.1"/>
    </source>
</evidence>
<dbReference type="RefSeq" id="WP_074241065.1">
    <property type="nucleotide sequence ID" value="NZ_FSRA01000002.1"/>
</dbReference>
<sequence>MKKLFALLLLPSFAFAQEVVIKGKFSGDTKGYNKIYIYGNNVKNDSAVMVDGNFEFKVPFEKPFLPLFYTEYDRYVKRMYTPFPVLVEQPGEVILSDGDITKGMGSFKVSGLKSASEYNELRQQQAEVYKKVNDQITAKFGSTWYDRKNPKATEIGEEREKLTAVEMAGLLNSFISTHPDSYASALALSMGRSSLKTADMEKLYKLLSAKTKQTEEAKNVADYLNGLKSSAIGSTVKDFALTTPDEKLFSFSSLKGKYVMIDFWASWCGPCKQSFPHMKEVYAKYKSDKFEIYSISIDKDKAAWLKGLKEQDLPWLQSLDTKNISQSGFAVTGVPTTFLIDPKGKILMKEVGFEPGGNSPLEKKLVELFGAK</sequence>
<evidence type="ECO:0000256" key="1">
    <source>
        <dbReference type="ARBA" id="ARBA00004196"/>
    </source>
</evidence>
<keyword evidence="2" id="KW-0201">Cytochrome c-type biogenesis</keyword>
<dbReference type="Gene3D" id="3.40.30.10">
    <property type="entry name" value="Glutaredoxin"/>
    <property type="match status" value="1"/>
</dbReference>
<dbReference type="InterPro" id="IPR013766">
    <property type="entry name" value="Thioredoxin_domain"/>
</dbReference>
<protein>
    <submittedName>
        <fullName evidence="7">Thiol-disulfide isomerase or thioredoxin</fullName>
    </submittedName>
</protein>
<feature type="domain" description="Thioredoxin" evidence="6">
    <location>
        <begin position="230"/>
        <end position="372"/>
    </location>
</feature>
<evidence type="ECO:0000259" key="6">
    <source>
        <dbReference type="PROSITE" id="PS51352"/>
    </source>
</evidence>
<dbReference type="InterPro" id="IPR036249">
    <property type="entry name" value="Thioredoxin-like_sf"/>
</dbReference>
<feature type="signal peptide" evidence="5">
    <location>
        <begin position="1"/>
        <end position="16"/>
    </location>
</feature>
<reference evidence="7 8" key="1">
    <citation type="submission" date="2016-11" db="EMBL/GenBank/DDBJ databases">
        <authorList>
            <person name="Jaros S."/>
            <person name="Januszkiewicz K."/>
            <person name="Wedrychowicz H."/>
        </authorList>
    </citation>
    <scope>NUCLEOTIDE SEQUENCE [LARGE SCALE GENOMIC DNA]</scope>
    <source>
        <strain evidence="7 8">DSM 24787</strain>
    </source>
</reference>
<evidence type="ECO:0000256" key="5">
    <source>
        <dbReference type="SAM" id="SignalP"/>
    </source>
</evidence>
<evidence type="ECO:0000256" key="4">
    <source>
        <dbReference type="ARBA" id="ARBA00023284"/>
    </source>
</evidence>
<dbReference type="STRING" id="536979.SAMN04488055_3847"/>
<organism evidence="7 8">
    <name type="scientific">Chitinophaga niabensis</name>
    <dbReference type="NCBI Taxonomy" id="536979"/>
    <lineage>
        <taxon>Bacteria</taxon>
        <taxon>Pseudomonadati</taxon>
        <taxon>Bacteroidota</taxon>
        <taxon>Chitinophagia</taxon>
        <taxon>Chitinophagales</taxon>
        <taxon>Chitinophagaceae</taxon>
        <taxon>Chitinophaga</taxon>
    </lineage>
</organism>
<dbReference type="PANTHER" id="PTHR42852">
    <property type="entry name" value="THIOL:DISULFIDE INTERCHANGE PROTEIN DSBE"/>
    <property type="match status" value="1"/>
</dbReference>
<dbReference type="Proteomes" id="UP000185003">
    <property type="component" value="Unassembled WGS sequence"/>
</dbReference>
<comment type="subcellular location">
    <subcellularLocation>
        <location evidence="1">Cell envelope</location>
    </subcellularLocation>
</comment>
<dbReference type="SUPFAM" id="SSF52833">
    <property type="entry name" value="Thioredoxin-like"/>
    <property type="match status" value="1"/>
</dbReference>
<dbReference type="GO" id="GO:0016209">
    <property type="term" value="F:antioxidant activity"/>
    <property type="evidence" value="ECO:0007669"/>
    <property type="project" value="InterPro"/>
</dbReference>
<accession>A0A1N6JC72</accession>
<dbReference type="PROSITE" id="PS00194">
    <property type="entry name" value="THIOREDOXIN_1"/>
    <property type="match status" value="1"/>
</dbReference>
<keyword evidence="3" id="KW-1015">Disulfide bond</keyword>
<dbReference type="GO" id="GO:0030313">
    <property type="term" value="C:cell envelope"/>
    <property type="evidence" value="ECO:0007669"/>
    <property type="project" value="UniProtKB-SubCell"/>
</dbReference>
<keyword evidence="8" id="KW-1185">Reference proteome</keyword>
<feature type="chain" id="PRO_5013178803" evidence="5">
    <location>
        <begin position="17"/>
        <end position="372"/>
    </location>
</feature>
<proteinExistence type="predicted"/>
<keyword evidence="5" id="KW-0732">Signal</keyword>
<dbReference type="InterPro" id="IPR017937">
    <property type="entry name" value="Thioredoxin_CS"/>
</dbReference>
<evidence type="ECO:0000256" key="3">
    <source>
        <dbReference type="ARBA" id="ARBA00023157"/>
    </source>
</evidence>
<dbReference type="GO" id="GO:0016491">
    <property type="term" value="F:oxidoreductase activity"/>
    <property type="evidence" value="ECO:0007669"/>
    <property type="project" value="InterPro"/>
</dbReference>
<dbReference type="PANTHER" id="PTHR42852:SF6">
    <property type="entry name" value="THIOL:DISULFIDE INTERCHANGE PROTEIN DSBE"/>
    <property type="match status" value="1"/>
</dbReference>
<name>A0A1N6JC72_9BACT</name>
<dbReference type="AlphaFoldDB" id="A0A1N6JC72"/>
<dbReference type="GO" id="GO:0016853">
    <property type="term" value="F:isomerase activity"/>
    <property type="evidence" value="ECO:0007669"/>
    <property type="project" value="UniProtKB-KW"/>
</dbReference>
<dbReference type="InterPro" id="IPR050553">
    <property type="entry name" value="Thioredoxin_ResA/DsbE_sf"/>
</dbReference>
<dbReference type="PROSITE" id="PS51352">
    <property type="entry name" value="THIOREDOXIN_2"/>
    <property type="match status" value="1"/>
</dbReference>
<dbReference type="Pfam" id="PF00578">
    <property type="entry name" value="AhpC-TSA"/>
    <property type="match status" value="1"/>
</dbReference>
<dbReference type="CDD" id="cd02966">
    <property type="entry name" value="TlpA_like_family"/>
    <property type="match status" value="1"/>
</dbReference>
<dbReference type="EMBL" id="FSRA01000002">
    <property type="protein sequence ID" value="SIO41827.1"/>
    <property type="molecule type" value="Genomic_DNA"/>
</dbReference>